<dbReference type="Proteomes" id="UP001497472">
    <property type="component" value="Unassembled WGS sequence"/>
</dbReference>
<accession>A0AAV1J3B6</accession>
<organism evidence="1 2">
    <name type="scientific">Leptosia nina</name>
    <dbReference type="NCBI Taxonomy" id="320188"/>
    <lineage>
        <taxon>Eukaryota</taxon>
        <taxon>Metazoa</taxon>
        <taxon>Ecdysozoa</taxon>
        <taxon>Arthropoda</taxon>
        <taxon>Hexapoda</taxon>
        <taxon>Insecta</taxon>
        <taxon>Pterygota</taxon>
        <taxon>Neoptera</taxon>
        <taxon>Endopterygota</taxon>
        <taxon>Lepidoptera</taxon>
        <taxon>Glossata</taxon>
        <taxon>Ditrysia</taxon>
        <taxon>Papilionoidea</taxon>
        <taxon>Pieridae</taxon>
        <taxon>Pierinae</taxon>
        <taxon>Leptosia</taxon>
    </lineage>
</organism>
<name>A0AAV1J3B6_9NEOP</name>
<gene>
    <name evidence="1" type="ORF">LNINA_LOCUS3659</name>
</gene>
<dbReference type="EMBL" id="CAVLEF010000005">
    <property type="protein sequence ID" value="CAK1543869.1"/>
    <property type="molecule type" value="Genomic_DNA"/>
</dbReference>
<reference evidence="1 2" key="1">
    <citation type="submission" date="2023-11" db="EMBL/GenBank/DDBJ databases">
        <authorList>
            <person name="Okamura Y."/>
        </authorList>
    </citation>
    <scope>NUCLEOTIDE SEQUENCE [LARGE SCALE GENOMIC DNA]</scope>
</reference>
<keyword evidence="2" id="KW-1185">Reference proteome</keyword>
<evidence type="ECO:0000313" key="1">
    <source>
        <dbReference type="EMBL" id="CAK1543869.1"/>
    </source>
</evidence>
<evidence type="ECO:0008006" key="3">
    <source>
        <dbReference type="Google" id="ProtNLM"/>
    </source>
</evidence>
<evidence type="ECO:0000313" key="2">
    <source>
        <dbReference type="Proteomes" id="UP001497472"/>
    </source>
</evidence>
<comment type="caution">
    <text evidence="1">The sequence shown here is derived from an EMBL/GenBank/DDBJ whole genome shotgun (WGS) entry which is preliminary data.</text>
</comment>
<sequence>MWVVALNCQSCGQECEPACGTRYFRTCCFNYLRRKRGSHTSKMSHYSPNEILLSPKMIEDLEFWSQDPINVLEV</sequence>
<proteinExistence type="predicted"/>
<protein>
    <recommendedName>
        <fullName evidence="3">Trissin</fullName>
    </recommendedName>
</protein>
<dbReference type="AlphaFoldDB" id="A0AAV1J3B6"/>